<dbReference type="OrthoDB" id="267138at2"/>
<keyword evidence="4" id="KW-1185">Reference proteome</keyword>
<reference evidence="3 4" key="1">
    <citation type="submission" date="2019-02" db="EMBL/GenBank/DDBJ databases">
        <title>Deep-cultivation of Planctomycetes and their phenomic and genomic characterization uncovers novel biology.</title>
        <authorList>
            <person name="Wiegand S."/>
            <person name="Jogler M."/>
            <person name="Boedeker C."/>
            <person name="Pinto D."/>
            <person name="Vollmers J."/>
            <person name="Rivas-Marin E."/>
            <person name="Kohn T."/>
            <person name="Peeters S.H."/>
            <person name="Heuer A."/>
            <person name="Rast P."/>
            <person name="Oberbeckmann S."/>
            <person name="Bunk B."/>
            <person name="Jeske O."/>
            <person name="Meyerdierks A."/>
            <person name="Storesund J.E."/>
            <person name="Kallscheuer N."/>
            <person name="Luecker S."/>
            <person name="Lage O.M."/>
            <person name="Pohl T."/>
            <person name="Merkel B.J."/>
            <person name="Hornburger P."/>
            <person name="Mueller R.-W."/>
            <person name="Bruemmer F."/>
            <person name="Labrenz M."/>
            <person name="Spormann A.M."/>
            <person name="Op den Camp H."/>
            <person name="Overmann J."/>
            <person name="Amann R."/>
            <person name="Jetten M.S.M."/>
            <person name="Mascher T."/>
            <person name="Medema M.H."/>
            <person name="Devos D.P."/>
            <person name="Kaster A.-K."/>
            <person name="Ovreas L."/>
            <person name="Rohde M."/>
            <person name="Galperin M.Y."/>
            <person name="Jogler C."/>
        </authorList>
    </citation>
    <scope>NUCLEOTIDE SEQUENCE [LARGE SCALE GENOMIC DNA]</scope>
    <source>
        <strain evidence="3 4">Pla85_3_4</strain>
    </source>
</reference>
<evidence type="ECO:0000313" key="4">
    <source>
        <dbReference type="Proteomes" id="UP000317648"/>
    </source>
</evidence>
<protein>
    <submittedName>
        <fullName evidence="3">Uncharacterized protein</fullName>
    </submittedName>
</protein>
<sequence length="530" mass="57611">MPFANSRRFPADGIPTTAASGGRPAGVRTRLRLRGRLRPGMTVLVVLGVLSVSLAIAFTMLHSQMASEQLTSNYSRLESSRQAALTGAAAALRRLASSDWGGVDEVLVRVVERNVWFEVRYAPGDDLLTSSDEDYAELPFRLTITSTGTAADPGNTTLVSQYVVTAVVELERKKLSSAPSTWAKAQNYTVYQSSNNDAFVQFPVQIKGPAMIQGPLKLLTEYPTDSTIRQGYLKGLNDLYVTGQGDMRPFTQSVKLGTGRTGATTKSLLSSTLQLSVSEVSLDAVPPATPANSVTSYQLYPGGPVYEIPNLTSLYGSSLANLSLGPDPVDNPLGVFRTNGGVTLWDNVSLQGVLMTQGYQADVTIAGDNVLLQGADLPALANSSTKRQLPAAIIADDLLLSGGSENGQLQGLCLCGDDFTFLSGTQNTSFRLQGRLIASELKLYGRTEWIMSPSTWSSLWSLYNFFGSDGDLFPLWVYVWKRLSPVSTLTLEPPLETVSYHWHDWSQPLYQADPSDGALRWKLIRWQENE</sequence>
<gene>
    <name evidence="3" type="ORF">Pla8534_25660</name>
</gene>
<keyword evidence="2" id="KW-0472">Membrane</keyword>
<accession>A0A518DSE9</accession>
<dbReference type="AlphaFoldDB" id="A0A518DSE9"/>
<name>A0A518DSE9_9BACT</name>
<feature type="transmembrane region" description="Helical" evidence="2">
    <location>
        <begin position="40"/>
        <end position="61"/>
    </location>
</feature>
<proteinExistence type="predicted"/>
<evidence type="ECO:0000256" key="1">
    <source>
        <dbReference type="SAM" id="MobiDB-lite"/>
    </source>
</evidence>
<organism evidence="3 4">
    <name type="scientific">Lignipirellula cremea</name>
    <dbReference type="NCBI Taxonomy" id="2528010"/>
    <lineage>
        <taxon>Bacteria</taxon>
        <taxon>Pseudomonadati</taxon>
        <taxon>Planctomycetota</taxon>
        <taxon>Planctomycetia</taxon>
        <taxon>Pirellulales</taxon>
        <taxon>Pirellulaceae</taxon>
        <taxon>Lignipirellula</taxon>
    </lineage>
</organism>
<dbReference type="KEGG" id="lcre:Pla8534_25660"/>
<dbReference type="RefSeq" id="WP_145053442.1">
    <property type="nucleotide sequence ID" value="NZ_CP036433.1"/>
</dbReference>
<dbReference type="Proteomes" id="UP000317648">
    <property type="component" value="Chromosome"/>
</dbReference>
<dbReference type="EMBL" id="CP036433">
    <property type="protein sequence ID" value="QDU94759.1"/>
    <property type="molecule type" value="Genomic_DNA"/>
</dbReference>
<feature type="region of interest" description="Disordered" evidence="1">
    <location>
        <begin position="1"/>
        <end position="25"/>
    </location>
</feature>
<keyword evidence="2" id="KW-0812">Transmembrane</keyword>
<evidence type="ECO:0000256" key="2">
    <source>
        <dbReference type="SAM" id="Phobius"/>
    </source>
</evidence>
<evidence type="ECO:0000313" key="3">
    <source>
        <dbReference type="EMBL" id="QDU94759.1"/>
    </source>
</evidence>
<keyword evidence="2" id="KW-1133">Transmembrane helix</keyword>